<dbReference type="RefSeq" id="WP_247975462.1">
    <property type="nucleotide sequence ID" value="NZ_CP095848.1"/>
</dbReference>
<name>A0ABY4J8S6_9BACT</name>
<evidence type="ECO:0000313" key="2">
    <source>
        <dbReference type="Proteomes" id="UP000829647"/>
    </source>
</evidence>
<dbReference type="EMBL" id="CP095848">
    <property type="protein sequence ID" value="UPL49206.1"/>
    <property type="molecule type" value="Genomic_DNA"/>
</dbReference>
<dbReference type="InterPro" id="IPR008979">
    <property type="entry name" value="Galactose-bd-like_sf"/>
</dbReference>
<keyword evidence="2" id="KW-1185">Reference proteome</keyword>
<evidence type="ECO:0008006" key="3">
    <source>
        <dbReference type="Google" id="ProtNLM"/>
    </source>
</evidence>
<dbReference type="PROSITE" id="PS51257">
    <property type="entry name" value="PROKAR_LIPOPROTEIN"/>
    <property type="match status" value="1"/>
</dbReference>
<proteinExistence type="predicted"/>
<evidence type="ECO:0000313" key="1">
    <source>
        <dbReference type="EMBL" id="UPL49206.1"/>
    </source>
</evidence>
<protein>
    <recommendedName>
        <fullName evidence="3">CBM-cenC domain-containing protein</fullName>
    </recommendedName>
</protein>
<dbReference type="Gene3D" id="2.60.120.260">
    <property type="entry name" value="Galactose-binding domain-like"/>
    <property type="match status" value="1"/>
</dbReference>
<dbReference type="SUPFAM" id="SSF49785">
    <property type="entry name" value="Galactose-binding domain-like"/>
    <property type="match status" value="1"/>
</dbReference>
<reference evidence="1 2" key="1">
    <citation type="submission" date="2022-04" db="EMBL/GenBank/DDBJ databases">
        <title>Hymenobacter sp. isolated from the air.</title>
        <authorList>
            <person name="Won M."/>
            <person name="Lee C.-M."/>
            <person name="Woen H.-Y."/>
            <person name="Kwon S.-W."/>
        </authorList>
    </citation>
    <scope>NUCLEOTIDE SEQUENCE [LARGE SCALE GENOMIC DNA]</scope>
    <source>
        <strain evidence="2">5516 S-25</strain>
    </source>
</reference>
<dbReference type="Proteomes" id="UP000829647">
    <property type="component" value="Chromosome"/>
</dbReference>
<sequence length="179" mass="19583">MKKLPWALLVLSLAGCGEKASPKNHDTLISNDFESLEGWVNDLNTTSLTREKAHSGQYSLKVDGTTEYGRTYTNQLGKMHDTRPKKLKINAWVFVSGAQAGAKLVTVITDPAPDAKPAVWDGLDVVAAVKGQYGKWVEISNELTVPESVTPTNKFQMYLWRTGGSAPVYLDDLTVTAVE</sequence>
<accession>A0ABY4J8S6</accession>
<gene>
    <name evidence="1" type="ORF">MWH26_18765</name>
</gene>
<organism evidence="1 2">
    <name type="scientific">Hymenobacter sublimis</name>
    <dbReference type="NCBI Taxonomy" id="2933777"/>
    <lineage>
        <taxon>Bacteria</taxon>
        <taxon>Pseudomonadati</taxon>
        <taxon>Bacteroidota</taxon>
        <taxon>Cytophagia</taxon>
        <taxon>Cytophagales</taxon>
        <taxon>Hymenobacteraceae</taxon>
        <taxon>Hymenobacter</taxon>
    </lineage>
</organism>